<sequence length="414" mass="46923">MAVRAVGRLVATGDPWEPFRLLDAEGAVVEPVAVFFSELQAQDKAESTLKSYGNDLLLWWRWLAAVGVPWNRATPVEGRDFTRWMAIADKPPRTHWRREGQADATDDRGLARGRSKTGPVNLVTGKTRPGRKFSKASRAHAETVLRGFYSFHLESGTGPIINPFPLSRSRRAGRANAHHNPMEPFKNEQAGRYRPRVPKRVPRRIPDDKFDEVFAGLNYNRDRALLAFWVSSAARATELLTVPQDRVKPGDQLIGVIRKGSGELQWLPASPDAFVWLRIYQQELWRLDAPRGREVPLWLTLRRPFRQLSYHAARAMFIRAQILLGSDWTIHDMRHTGAWRMAQDPNMPITDVQEILGHASLSTTQLYTTPDQDEVIARARAHHAQRQRRAPSAAPPPAPGYDPRSLDILFGRNS</sequence>
<evidence type="ECO:0000313" key="5">
    <source>
        <dbReference type="EMBL" id="RMI47785.1"/>
    </source>
</evidence>
<keyword evidence="1" id="KW-0238">DNA-binding</keyword>
<dbReference type="InterPro" id="IPR050090">
    <property type="entry name" value="Tyrosine_recombinase_XerCD"/>
</dbReference>
<evidence type="ECO:0000256" key="1">
    <source>
        <dbReference type="ARBA" id="ARBA00023125"/>
    </source>
</evidence>
<dbReference type="Proteomes" id="UP000282674">
    <property type="component" value="Unassembled WGS sequence"/>
</dbReference>
<feature type="compositionally biased region" description="Basic residues" evidence="3">
    <location>
        <begin position="380"/>
        <end position="389"/>
    </location>
</feature>
<organism evidence="5 6">
    <name type="scientific">Actinomadura harenae</name>
    <dbReference type="NCBI Taxonomy" id="2483351"/>
    <lineage>
        <taxon>Bacteria</taxon>
        <taxon>Bacillati</taxon>
        <taxon>Actinomycetota</taxon>
        <taxon>Actinomycetes</taxon>
        <taxon>Streptosporangiales</taxon>
        <taxon>Thermomonosporaceae</taxon>
        <taxon>Actinomadura</taxon>
    </lineage>
</organism>
<dbReference type="GO" id="GO:0006310">
    <property type="term" value="P:DNA recombination"/>
    <property type="evidence" value="ECO:0007669"/>
    <property type="project" value="UniProtKB-KW"/>
</dbReference>
<dbReference type="PANTHER" id="PTHR30349:SF81">
    <property type="entry name" value="TYROSINE RECOMBINASE XERC"/>
    <property type="match status" value="1"/>
</dbReference>
<dbReference type="InterPro" id="IPR013762">
    <property type="entry name" value="Integrase-like_cat_sf"/>
</dbReference>
<feature type="region of interest" description="Disordered" evidence="3">
    <location>
        <begin position="92"/>
        <end position="136"/>
    </location>
</feature>
<gene>
    <name evidence="5" type="ORF">EBO15_00305</name>
</gene>
<evidence type="ECO:0000313" key="6">
    <source>
        <dbReference type="Proteomes" id="UP000282674"/>
    </source>
</evidence>
<name>A0A3M2MGJ3_9ACTN</name>
<feature type="domain" description="Tyr recombinase" evidence="4">
    <location>
        <begin position="200"/>
        <end position="380"/>
    </location>
</feature>
<keyword evidence="2" id="KW-0233">DNA recombination</keyword>
<dbReference type="OrthoDB" id="3216232at2"/>
<dbReference type="AlphaFoldDB" id="A0A3M2MGJ3"/>
<dbReference type="GO" id="GO:0015074">
    <property type="term" value="P:DNA integration"/>
    <property type="evidence" value="ECO:0007669"/>
    <property type="project" value="InterPro"/>
</dbReference>
<dbReference type="Gene3D" id="1.10.443.10">
    <property type="entry name" value="Intergrase catalytic core"/>
    <property type="match status" value="1"/>
</dbReference>
<accession>A0A3M2MGJ3</accession>
<dbReference type="SUPFAM" id="SSF56349">
    <property type="entry name" value="DNA breaking-rejoining enzymes"/>
    <property type="match status" value="1"/>
</dbReference>
<comment type="caution">
    <text evidence="5">The sequence shown here is derived from an EMBL/GenBank/DDBJ whole genome shotgun (WGS) entry which is preliminary data.</text>
</comment>
<dbReference type="Gene3D" id="1.10.150.130">
    <property type="match status" value="1"/>
</dbReference>
<evidence type="ECO:0000256" key="3">
    <source>
        <dbReference type="SAM" id="MobiDB-lite"/>
    </source>
</evidence>
<feature type="compositionally biased region" description="Basic and acidic residues" evidence="3">
    <location>
        <begin position="97"/>
        <end position="110"/>
    </location>
</feature>
<feature type="region of interest" description="Disordered" evidence="3">
    <location>
        <begin position="380"/>
        <end position="414"/>
    </location>
</feature>
<evidence type="ECO:0000256" key="2">
    <source>
        <dbReference type="ARBA" id="ARBA00023172"/>
    </source>
</evidence>
<evidence type="ECO:0000259" key="4">
    <source>
        <dbReference type="PROSITE" id="PS51898"/>
    </source>
</evidence>
<protein>
    <submittedName>
        <fullName evidence="5">Site-specific integrase</fullName>
    </submittedName>
</protein>
<dbReference type="CDD" id="cd00397">
    <property type="entry name" value="DNA_BRE_C"/>
    <property type="match status" value="1"/>
</dbReference>
<dbReference type="EMBL" id="RFFG01000001">
    <property type="protein sequence ID" value="RMI47785.1"/>
    <property type="molecule type" value="Genomic_DNA"/>
</dbReference>
<reference evidence="5 6" key="1">
    <citation type="submission" date="2018-10" db="EMBL/GenBank/DDBJ databases">
        <title>Isolation from soil.</title>
        <authorList>
            <person name="Hu J."/>
        </authorList>
    </citation>
    <scope>NUCLEOTIDE SEQUENCE [LARGE SCALE GENOMIC DNA]</scope>
    <source>
        <strain evidence="5 6">NEAU-Ht49</strain>
    </source>
</reference>
<dbReference type="PANTHER" id="PTHR30349">
    <property type="entry name" value="PHAGE INTEGRASE-RELATED"/>
    <property type="match status" value="1"/>
</dbReference>
<proteinExistence type="predicted"/>
<dbReference type="InterPro" id="IPR002104">
    <property type="entry name" value="Integrase_catalytic"/>
</dbReference>
<dbReference type="PROSITE" id="PS51898">
    <property type="entry name" value="TYR_RECOMBINASE"/>
    <property type="match status" value="1"/>
</dbReference>
<dbReference type="Pfam" id="PF00589">
    <property type="entry name" value="Phage_integrase"/>
    <property type="match status" value="1"/>
</dbReference>
<dbReference type="InterPro" id="IPR011010">
    <property type="entry name" value="DNA_brk_join_enz"/>
</dbReference>
<dbReference type="GO" id="GO:0003677">
    <property type="term" value="F:DNA binding"/>
    <property type="evidence" value="ECO:0007669"/>
    <property type="project" value="UniProtKB-KW"/>
</dbReference>
<keyword evidence="6" id="KW-1185">Reference proteome</keyword>
<dbReference type="InterPro" id="IPR010998">
    <property type="entry name" value="Integrase_recombinase_N"/>
</dbReference>